<dbReference type="PROSITE" id="PS00122">
    <property type="entry name" value="CARBOXYLESTERASE_B_1"/>
    <property type="match status" value="3"/>
</dbReference>
<evidence type="ECO:0000259" key="10">
    <source>
        <dbReference type="Pfam" id="PF00135"/>
    </source>
</evidence>
<keyword evidence="6" id="KW-1015">Disulfide bond</keyword>
<dbReference type="InterPro" id="IPR029058">
    <property type="entry name" value="AB_hydrolase_fold"/>
</dbReference>
<dbReference type="GO" id="GO:0106435">
    <property type="term" value="F:carboxylesterase activity"/>
    <property type="evidence" value="ECO:0007669"/>
    <property type="project" value="UniProtKB-EC"/>
</dbReference>
<keyword evidence="5" id="KW-0378">Hydrolase</keyword>
<evidence type="ECO:0000256" key="1">
    <source>
        <dbReference type="ARBA" id="ARBA00004613"/>
    </source>
</evidence>
<evidence type="ECO:0000256" key="6">
    <source>
        <dbReference type="ARBA" id="ARBA00023157"/>
    </source>
</evidence>
<dbReference type="PANTHER" id="PTHR43142:SF1">
    <property type="entry name" value="CARBOXYLIC ESTER HYDROLASE"/>
    <property type="match status" value="1"/>
</dbReference>
<reference evidence="11 12" key="1">
    <citation type="journal article" date="2015" name="Nat. Commun.">
        <title>Lucilia cuprina genome unlocks parasitic fly biology to underpin future interventions.</title>
        <authorList>
            <person name="Anstead C.A."/>
            <person name="Korhonen P.K."/>
            <person name="Young N.D."/>
            <person name="Hall R.S."/>
            <person name="Jex A.R."/>
            <person name="Murali S.C."/>
            <person name="Hughes D.S."/>
            <person name="Lee S.F."/>
            <person name="Perry T."/>
            <person name="Stroehlein A.J."/>
            <person name="Ansell B.R."/>
            <person name="Breugelmans B."/>
            <person name="Hofmann A."/>
            <person name="Qu J."/>
            <person name="Dugan S."/>
            <person name="Lee S.L."/>
            <person name="Chao H."/>
            <person name="Dinh H."/>
            <person name="Han Y."/>
            <person name="Doddapaneni H.V."/>
            <person name="Worley K.C."/>
            <person name="Muzny D.M."/>
            <person name="Ioannidis P."/>
            <person name="Waterhouse R.M."/>
            <person name="Zdobnov E.M."/>
            <person name="James P.J."/>
            <person name="Bagnall N.H."/>
            <person name="Kotze A.C."/>
            <person name="Gibbs R.A."/>
            <person name="Richards S."/>
            <person name="Batterham P."/>
            <person name="Gasser R.B."/>
        </authorList>
    </citation>
    <scope>NUCLEOTIDE SEQUENCE [LARGE SCALE GENOMIC DNA]</scope>
    <source>
        <strain evidence="11 12">LS</strain>
        <tissue evidence="11">Full body</tissue>
    </source>
</reference>
<evidence type="ECO:0000256" key="5">
    <source>
        <dbReference type="ARBA" id="ARBA00022801"/>
    </source>
</evidence>
<dbReference type="InterPro" id="IPR019826">
    <property type="entry name" value="Carboxylesterase_B_AS"/>
</dbReference>
<keyword evidence="3" id="KW-0719">Serine esterase</keyword>
<keyword evidence="7" id="KW-0325">Glycoprotein</keyword>
<dbReference type="SUPFAM" id="SSF53474">
    <property type="entry name" value="alpha/beta-Hydrolases"/>
    <property type="match status" value="6"/>
</dbReference>
<dbReference type="GO" id="GO:0005576">
    <property type="term" value="C:extracellular region"/>
    <property type="evidence" value="ECO:0007669"/>
    <property type="project" value="UniProtKB-SubCell"/>
</dbReference>
<keyword evidence="4" id="KW-0964">Secreted</keyword>
<evidence type="ECO:0000256" key="4">
    <source>
        <dbReference type="ARBA" id="ARBA00022525"/>
    </source>
</evidence>
<evidence type="ECO:0000256" key="7">
    <source>
        <dbReference type="ARBA" id="ARBA00023180"/>
    </source>
</evidence>
<dbReference type="EC" id="3.1.1.1" evidence="8"/>
<organism evidence="11 12">
    <name type="scientific">Lucilia cuprina</name>
    <name type="common">Green bottle fly</name>
    <name type="synonym">Australian sheep blowfly</name>
    <dbReference type="NCBI Taxonomy" id="7375"/>
    <lineage>
        <taxon>Eukaryota</taxon>
        <taxon>Metazoa</taxon>
        <taxon>Ecdysozoa</taxon>
        <taxon>Arthropoda</taxon>
        <taxon>Hexapoda</taxon>
        <taxon>Insecta</taxon>
        <taxon>Pterygota</taxon>
        <taxon>Neoptera</taxon>
        <taxon>Endopterygota</taxon>
        <taxon>Diptera</taxon>
        <taxon>Brachycera</taxon>
        <taxon>Muscomorpha</taxon>
        <taxon>Oestroidea</taxon>
        <taxon>Calliphoridae</taxon>
        <taxon>Luciliinae</taxon>
        <taxon>Lucilia</taxon>
    </lineage>
</organism>
<feature type="domain" description="Carboxylesterase type B" evidence="10">
    <location>
        <begin position="561"/>
        <end position="1028"/>
    </location>
</feature>
<feature type="domain" description="Carboxylesterase type B" evidence="10">
    <location>
        <begin position="1177"/>
        <end position="1662"/>
    </location>
</feature>
<dbReference type="PANTHER" id="PTHR43142">
    <property type="entry name" value="CARBOXYLIC ESTER HYDROLASE"/>
    <property type="match status" value="1"/>
</dbReference>
<dbReference type="InterPro" id="IPR002018">
    <property type="entry name" value="CarbesteraseB"/>
</dbReference>
<dbReference type="EMBL" id="JRES01001644">
    <property type="protein sequence ID" value="KNC21239.1"/>
    <property type="molecule type" value="Genomic_DNA"/>
</dbReference>
<feature type="domain" description="Carboxylesterase type B" evidence="10">
    <location>
        <begin position="1750"/>
        <end position="2220"/>
    </location>
</feature>
<feature type="chain" id="PRO_5007253992" description="carboxylesterase" evidence="9">
    <location>
        <begin position="19"/>
        <end position="2828"/>
    </location>
</feature>
<keyword evidence="9" id="KW-0732">Signal</keyword>
<protein>
    <recommendedName>
        <fullName evidence="8">carboxylesterase</fullName>
        <ecNumber evidence="8">3.1.1.1</ecNumber>
    </recommendedName>
</protein>
<dbReference type="ESTHER" id="luccu-a0a0l0bpu1.4">
    <property type="family name" value="Juvenile_hormone_esterase"/>
</dbReference>
<dbReference type="InterPro" id="IPR019819">
    <property type="entry name" value="Carboxylesterase_B_CS"/>
</dbReference>
<dbReference type="STRING" id="7375.A0A0L0BPU1"/>
<dbReference type="ESTHER" id="luccu-a0a0l0bpu1.5">
    <property type="family name" value="Juvenile_hormone_esterase"/>
</dbReference>
<dbReference type="SMR" id="A0A0L0BPU1"/>
<evidence type="ECO:0000313" key="12">
    <source>
        <dbReference type="Proteomes" id="UP000037069"/>
    </source>
</evidence>
<dbReference type="OMA" id="NATYFRY"/>
<dbReference type="OrthoDB" id="6846267at2759"/>
<dbReference type="PROSITE" id="PS00941">
    <property type="entry name" value="CARBOXYLESTERASE_B_2"/>
    <property type="match status" value="4"/>
</dbReference>
<accession>A0A0L0BPU1</accession>
<dbReference type="ESTHER" id="luccu-a0a0l0bpu1.3">
    <property type="family name" value="Juvenile_hormone_esterase"/>
</dbReference>
<feature type="domain" description="Carboxylesterase type B" evidence="10">
    <location>
        <begin position="27"/>
        <end position="511"/>
    </location>
</feature>
<proteinExistence type="inferred from homology"/>
<dbReference type="Proteomes" id="UP000037069">
    <property type="component" value="Unassembled WGS sequence"/>
</dbReference>
<gene>
    <name evidence="11" type="ORF">FF38_14079</name>
</gene>
<evidence type="ECO:0000313" key="11">
    <source>
        <dbReference type="EMBL" id="KNC21239.1"/>
    </source>
</evidence>
<comment type="similarity">
    <text evidence="2">Belongs to the type-B carboxylesterase/lipase family.</text>
</comment>
<evidence type="ECO:0000256" key="8">
    <source>
        <dbReference type="ARBA" id="ARBA00039155"/>
    </source>
</evidence>
<evidence type="ECO:0000256" key="3">
    <source>
        <dbReference type="ARBA" id="ARBA00022487"/>
    </source>
</evidence>
<dbReference type="ESTHER" id="luccu-a0a0l0bpu1.2">
    <property type="family name" value="Juvenile_hormone_esterase"/>
</dbReference>
<dbReference type="Pfam" id="PF00135">
    <property type="entry name" value="COesterase"/>
    <property type="match status" value="6"/>
</dbReference>
<dbReference type="ESTHER" id="luccu-a0a0l0bpu1.1">
    <property type="family name" value="Juvenile_hormone_esterase"/>
</dbReference>
<comment type="caution">
    <text evidence="11">The sequence shown here is derived from an EMBL/GenBank/DDBJ whole genome shotgun (WGS) entry which is preliminary data.</text>
</comment>
<feature type="signal peptide" evidence="9">
    <location>
        <begin position="1"/>
        <end position="18"/>
    </location>
</feature>
<comment type="subcellular location">
    <subcellularLocation>
        <location evidence="1">Secreted</location>
    </subcellularLocation>
</comment>
<evidence type="ECO:0000256" key="9">
    <source>
        <dbReference type="SAM" id="SignalP"/>
    </source>
</evidence>
<evidence type="ECO:0000256" key="2">
    <source>
        <dbReference type="ARBA" id="ARBA00005964"/>
    </source>
</evidence>
<feature type="domain" description="Carboxylesterase type B" evidence="10">
    <location>
        <begin position="1064"/>
        <end position="1130"/>
    </location>
</feature>
<keyword evidence="12" id="KW-1185">Reference proteome</keyword>
<feature type="domain" description="Carboxylesterase type B" evidence="10">
    <location>
        <begin position="2291"/>
        <end position="2770"/>
    </location>
</feature>
<sequence>MWLNLLIFLTINVILIKCNDDLKVCLENLGCLEGTEMPRLSGDNFEAFLGVPFAKSPIGDLRFRNPVPVESWQGVLSAKAAKPDCKQRNYLIPHWPIVGDEDCLYMNIYRPKGVLPENPLPVIFYIYGGGFFSGSSNPAVMGSEYFMDTREVLVVVITYRLGPFGFLSTGSSEMPGNFGLKDQLLALKWVNDHIKSFGGDPNQVTLFGHSAGASAVHFLMINPKAKGLFKQSILSSGNALAPYVGILDKPLEQLHTISQALGIESAQTQNHKDLADQLRTIEADKILLAGDSLKFWLNNILFNFRPVIEDASDTNAYLTEHPYETLRQGNYELKPWLTGLVSYKGEGAPVSLNIYDNLTLRAELNKNFDEIMMKMLDIKSQELLNRFIEEYMQGVHELNASTGEGFLELFSDYYFYFPVYKTLEHYLEYADIVKYPVYIYKFSYHGTYTYVPIYTAGSTNRYDVVHLDDLLYQFRQSALFPDFEKDSIDAKLSKEFVGILLEFVKTGKPLHYDDIGSCTKEQFLTSGSKGMCKYLEFINKDGGYKCVANNTFHVDRMKLWDEVMAFLGVPYAFPPKRFEPPIRYTSNKTHKVVKPQYDCVQKNYLIPNHPISGSEDCLYLNVYKPIIHRLALPVMVYIFGGGFFAGSAAPIFTGPEYLMDRGDVIVVTINYRLGAFGFLSTNDGNIPGNLGLKDQVMALSWVRENIPYFGGDRNRVTLFGQSAGAVSAHLHMLSKLSRNLFNAVITISGSANVPWAIDDDPETTFRLTCRYSNLTGWDTKTTERLTRELKVVPIYTLLDAGDKLKFFDVDIMVNYRPTIEPRGPEAFLDNNPAFIIKSGLYNAVPMLVGTVPNEGGVRVVAIMENEELKQAFNKDFYRIMVTFLEFPKRFNTTQIQKKMDLILNEYFGGVQELNNKTRQGFMDLVTDRGFHHPMYNAMKWFVKKNNLYITQLFLYVFDYRGRYTFANIFAGHPTPEYGVIHCDDLIYLFRAFRIFPDFPKNSSDAAAIKGYVDYLTYFAHWRQPPIEPTFKRCNDKNFFSGEGKICDYQEFVNGEEDEWVLLTDALPVMVYIHGGGFFSGTANPNVTGPQYIMNQLNVILVTLAYRLGPFGFLTTNDDAIPGNIGLKDQHVVNRHIYILYIFFYTIMISENLLSCCLMASMIFSLALQCLSDDPKVCATGVGCYIGTVMEYESKKFEAFLGIPYAFPPKRFEVAVPYESKETHQAKTAQEDCIQKNYLLPTKPITGSEDCLYLNIYRPQNISEALPVMVYIFGGGFFAGTASPIITGPEFIMQHNNIILVTLGYRLGPFGFLTTNDDSLPGNLGLKDQNMALEWVFEYIQFFGGDRSRTTLFGQSAGAVSAHLHMLSEKSKGLFYAIIALSGTANVPWAIDENPKETARLTAKYCHIKNWNKASTKKLKIALQKVSAEKLLNAGDHLKYWDVDNMVNYRPIVERPSPNAFLTEHPVNILHDGKYDPVPIMFGRVPNEGGVRVVAIMESDKLRNEFNKRFFELMEKFLELPTIFNTTEKTKQIIKEYFHGTNELNNDTQQNFMDLVTHRGFYHPLYNAIKMHVEKIDTNLYPVYMYKFNYQGTYTYADMYAGHPTGSKYGVVHCNDLIYLFRTSILFPDFKPDSNDAVVVEKFVDDFVYFAHFRKPKIYQKIKPCNKENFYPQEEMFRIQVLLQRSASVVLILILKVVSQDEESICLIGAECNTGEIGPSYYPNGSYAPVMCLHEVGCATGSLILSYHGIEWEAYLGIPYAFKPKRFEPAVPYSNKTKYDALYPKSDCLQKNYLLVDRPITGDEDCLYLNLYRPKDRPDVMMPVLVYLFGVGFFSNSNLPNTTGPFYILDHNDTIIITVSYRLGPFGFLATDDGVIPGNLGLKDQSEALRWVFKHADSFGGDRFRVTLMGHSAGAVAAHMHMFSKLSSHLFHAIIAISGTANVPFAIDENPTQTARLTAKYCNISNWDTINTHELKKALEEVDAHTLLNAGDHLKYWDVDNLVNYRPVIEDESPTAFITKHPKEYLRTGRYSPVPILFGRVPNEGGIRVVSIMESEQLKNQFNNNFTNLLANLQEYPHYFTSSQITNKTGLIIKEYLNESTVLNDNTKQGFMDLLTDRLFYHPLYNAVKMYVNTINTVKYPVYMYSFNYPGIYTFADKFVNHDTKNKYGIIHGDDFFFIFSTQAYFPIYAHNSTEAKALNLYIEDLLYFAHNRKPKHSVEKCNKVTFYPVEDRICLYMEYVKGPSGELIVKIIDTFDTKPMLYVKLLTCCFVTSLYLVIVQGHEPKICTFDAGCFIGFEMEGYQIEKFEAYLGIPYAVKPRRFHSPKRFYSSETFQAKDAKFSCIQKNYYVPGWRVTGDEDCLYLNVYRPYKPEASEFFPVIFYVHGGGFFAGSSAPIHTGPEYIMDNEHTVVVTIAYRLGAFGFLTTGDGVIPGNLGLKDQAEALRWVFRNIEAFSGDRFRITLVGQDAGAVSVHMHMFSKLTTRLFHAIVAISGTANAPFAIDDNPERTARETAKHCNITDWDTITTAQLAKALESVPMYVLLDAGDHLKYWDIDNLVNYKPIVERNVPFGYLIEHPDEYIRTGNYNPVPIMFGRVPIEGGLRTVGIMSSDVLHKDFNTHFFHLMVKFLEFPAKFDNSQKTEKTKLILDEYLNGTHELNEETWDGFMDLITHRNFYHPLYNTIKYYVETIDTKKYPVFLYNFNYIGNYSYSEVIAGHRLFYDYGVIHCDDLIYLLRQRLLFPDFPRNSAEATVVAKYVHVLTYFAHTTELVYIDSKFKPCNDETFFPSDGKMCDSFEFVNGENDSIVLSPNDAFDTKRMKFWDKILK</sequence>
<dbReference type="Gene3D" id="3.40.50.1820">
    <property type="entry name" value="alpha/beta hydrolase"/>
    <property type="match status" value="6"/>
</dbReference>
<name>A0A0L0BPU1_LUCCU</name>